<gene>
    <name evidence="13" type="primary">dnaJ</name>
    <name evidence="17" type="ORF">SAMN05216241_1078</name>
</gene>
<comment type="similarity">
    <text evidence="11 13">Belongs to the DnaJ family.</text>
</comment>
<keyword evidence="7 13" id="KW-0863">Zinc-finger</keyword>
<evidence type="ECO:0000256" key="13">
    <source>
        <dbReference type="HAMAP-Rule" id="MF_01152"/>
    </source>
</evidence>
<dbReference type="AlphaFoldDB" id="A0A1G7SHA0"/>
<comment type="cofactor">
    <cofactor evidence="13">
        <name>Zn(2+)</name>
        <dbReference type="ChEBI" id="CHEBI:29105"/>
    </cofactor>
    <text evidence="13">Binds 2 Zn(2+) ions per monomer.</text>
</comment>
<evidence type="ECO:0000256" key="7">
    <source>
        <dbReference type="ARBA" id="ARBA00022771"/>
    </source>
</evidence>
<dbReference type="InterPro" id="IPR036410">
    <property type="entry name" value="HSP_DnaJ_Cys-rich_dom_sf"/>
</dbReference>
<dbReference type="SMART" id="SM00271">
    <property type="entry name" value="DnaJ"/>
    <property type="match status" value="1"/>
</dbReference>
<evidence type="ECO:0000256" key="2">
    <source>
        <dbReference type="ARBA" id="ARBA00011738"/>
    </source>
</evidence>
<evidence type="ECO:0000259" key="16">
    <source>
        <dbReference type="PROSITE" id="PS51188"/>
    </source>
</evidence>
<feature type="repeat" description="CXXCXGXG motif" evidence="13">
    <location>
        <begin position="188"/>
        <end position="195"/>
    </location>
</feature>
<feature type="domain" description="J" evidence="15">
    <location>
        <begin position="6"/>
        <end position="71"/>
    </location>
</feature>
<keyword evidence="3 13" id="KW-0963">Cytoplasm</keyword>
<dbReference type="Pfam" id="PF00226">
    <property type="entry name" value="DnaJ"/>
    <property type="match status" value="1"/>
</dbReference>
<dbReference type="PROSITE" id="PS51188">
    <property type="entry name" value="ZF_CR"/>
    <property type="match status" value="1"/>
</dbReference>
<dbReference type="Gene3D" id="1.10.287.110">
    <property type="entry name" value="DnaJ domain"/>
    <property type="match status" value="1"/>
</dbReference>
<dbReference type="EMBL" id="FNCE01000007">
    <property type="protein sequence ID" value="SDG22373.1"/>
    <property type="molecule type" value="Genomic_DNA"/>
</dbReference>
<dbReference type="NCBIfam" id="TIGR02349">
    <property type="entry name" value="DnaJ_bact"/>
    <property type="match status" value="1"/>
</dbReference>
<evidence type="ECO:0000256" key="4">
    <source>
        <dbReference type="ARBA" id="ARBA00022705"/>
    </source>
</evidence>
<keyword evidence="18" id="KW-1185">Reference proteome</keyword>
<evidence type="ECO:0000256" key="12">
    <source>
        <dbReference type="ARBA" id="ARBA00067609"/>
    </source>
</evidence>
<feature type="repeat" description="CXXCXGXG motif" evidence="13">
    <location>
        <begin position="202"/>
        <end position="209"/>
    </location>
</feature>
<dbReference type="Gene3D" id="2.60.260.20">
    <property type="entry name" value="Urease metallochaperone UreE, N-terminal domain"/>
    <property type="match status" value="2"/>
</dbReference>
<comment type="subunit">
    <text evidence="2 13">Homodimer.</text>
</comment>
<dbReference type="Gene3D" id="2.10.230.10">
    <property type="entry name" value="Heat shock protein DnaJ, cysteine-rich domain"/>
    <property type="match status" value="1"/>
</dbReference>
<dbReference type="SUPFAM" id="SSF57938">
    <property type="entry name" value="DnaJ/Hsp40 cysteine-rich domain"/>
    <property type="match status" value="1"/>
</dbReference>
<feature type="repeat" description="CXXCXGXG motif" evidence="13">
    <location>
        <begin position="149"/>
        <end position="156"/>
    </location>
</feature>
<dbReference type="FunFam" id="2.60.260.20:FF:000004">
    <property type="entry name" value="Molecular chaperone DnaJ"/>
    <property type="match status" value="1"/>
</dbReference>
<dbReference type="PROSITE" id="PS00636">
    <property type="entry name" value="DNAJ_1"/>
    <property type="match status" value="1"/>
</dbReference>
<feature type="binding site" evidence="13">
    <location>
        <position position="205"/>
    </location>
    <ligand>
        <name>Zn(2+)</name>
        <dbReference type="ChEBI" id="CHEBI:29105"/>
        <label>1</label>
    </ligand>
</feature>
<reference evidence="17 18" key="1">
    <citation type="submission" date="2016-10" db="EMBL/GenBank/DDBJ databases">
        <authorList>
            <person name="de Groot N.N."/>
        </authorList>
    </citation>
    <scope>NUCLEOTIDE SEQUENCE [LARGE SCALE GENOMIC DNA]</scope>
    <source>
        <strain evidence="17 18">DSM 25584</strain>
    </source>
</reference>
<dbReference type="Pfam" id="PF00684">
    <property type="entry name" value="DnaJ_CXXCXGXG"/>
    <property type="match status" value="1"/>
</dbReference>
<dbReference type="GO" id="GO:0008270">
    <property type="term" value="F:zinc ion binding"/>
    <property type="evidence" value="ECO:0007669"/>
    <property type="project" value="UniProtKB-UniRule"/>
</dbReference>
<dbReference type="GO" id="GO:0006260">
    <property type="term" value="P:DNA replication"/>
    <property type="evidence" value="ECO:0007669"/>
    <property type="project" value="UniProtKB-KW"/>
</dbReference>
<dbReference type="RefSeq" id="WP_090020298.1">
    <property type="nucleotide sequence ID" value="NZ_FNCE01000007.1"/>
</dbReference>
<evidence type="ECO:0000256" key="3">
    <source>
        <dbReference type="ARBA" id="ARBA00022490"/>
    </source>
</evidence>
<keyword evidence="10 13" id="KW-0143">Chaperone</keyword>
<dbReference type="InterPro" id="IPR008971">
    <property type="entry name" value="HSP40/DnaJ_pept-bd"/>
</dbReference>
<feature type="domain" description="CR-type" evidence="16">
    <location>
        <begin position="136"/>
        <end position="214"/>
    </location>
</feature>
<comment type="function">
    <text evidence="13">Participates actively in the response to hyperosmotic and heat shock by preventing the aggregation of stress-denatured proteins and by disaggregating proteins, also in an autonomous, DnaK-independent fashion. Unfolded proteins bind initially to DnaJ; upon interaction with the DnaJ-bound protein, DnaK hydrolyzes its bound ATP, resulting in the formation of a stable complex. GrpE releases ADP from DnaK; ATP binding to DnaK triggers the release of the substrate protein, thus completing the reaction cycle. Several rounds of ATP-dependent interactions between DnaJ, DnaK and GrpE are required for fully efficient folding. Also involved, together with DnaK and GrpE, in the DNA replication of plasmids through activation of initiation proteins.</text>
</comment>
<dbReference type="SUPFAM" id="SSF46565">
    <property type="entry name" value="Chaperone J-domain"/>
    <property type="match status" value="1"/>
</dbReference>
<dbReference type="FunFam" id="1.10.287.110:FF:000031">
    <property type="entry name" value="Molecular chaperone DnaJ"/>
    <property type="match status" value="1"/>
</dbReference>
<dbReference type="InterPro" id="IPR001623">
    <property type="entry name" value="DnaJ_domain"/>
</dbReference>
<dbReference type="InterPro" id="IPR018253">
    <property type="entry name" value="DnaJ_domain_CS"/>
</dbReference>
<evidence type="ECO:0000256" key="8">
    <source>
        <dbReference type="ARBA" id="ARBA00022833"/>
    </source>
</evidence>
<dbReference type="OrthoDB" id="9779889at2"/>
<dbReference type="PRINTS" id="PR00625">
    <property type="entry name" value="JDOMAIN"/>
</dbReference>
<feature type="repeat" description="CXXCXGXG motif" evidence="13">
    <location>
        <begin position="166"/>
        <end position="173"/>
    </location>
</feature>
<dbReference type="GO" id="GO:0031072">
    <property type="term" value="F:heat shock protein binding"/>
    <property type="evidence" value="ECO:0007669"/>
    <property type="project" value="InterPro"/>
</dbReference>
<dbReference type="CDD" id="cd06257">
    <property type="entry name" value="DnaJ"/>
    <property type="match status" value="1"/>
</dbReference>
<evidence type="ECO:0000256" key="10">
    <source>
        <dbReference type="ARBA" id="ARBA00023186"/>
    </source>
</evidence>
<protein>
    <recommendedName>
        <fullName evidence="12 13">Chaperone protein DnaJ</fullName>
    </recommendedName>
</protein>
<evidence type="ECO:0000259" key="15">
    <source>
        <dbReference type="PROSITE" id="PS50076"/>
    </source>
</evidence>
<dbReference type="STRING" id="1082479.SAMN05216241_1078"/>
<name>A0A1G7SHA0_9PROT</name>
<dbReference type="GO" id="GO:0005737">
    <property type="term" value="C:cytoplasm"/>
    <property type="evidence" value="ECO:0007669"/>
    <property type="project" value="UniProtKB-SubCell"/>
</dbReference>
<dbReference type="CDD" id="cd10747">
    <property type="entry name" value="DnaJ_C"/>
    <property type="match status" value="1"/>
</dbReference>
<evidence type="ECO:0000256" key="1">
    <source>
        <dbReference type="ARBA" id="ARBA00004496"/>
    </source>
</evidence>
<keyword evidence="9 13" id="KW-0346">Stress response</keyword>
<proteinExistence type="inferred from homology"/>
<dbReference type="GO" id="GO:0051082">
    <property type="term" value="F:unfolded protein binding"/>
    <property type="evidence" value="ECO:0007669"/>
    <property type="project" value="UniProtKB-UniRule"/>
</dbReference>
<dbReference type="PROSITE" id="PS50076">
    <property type="entry name" value="DNAJ_2"/>
    <property type="match status" value="1"/>
</dbReference>
<dbReference type="PANTHER" id="PTHR43096">
    <property type="entry name" value="DNAJ HOMOLOG 1, MITOCHONDRIAL-RELATED"/>
    <property type="match status" value="1"/>
</dbReference>
<dbReference type="HAMAP" id="MF_01152">
    <property type="entry name" value="DnaJ"/>
    <property type="match status" value="1"/>
</dbReference>
<organism evidence="17 18">
    <name type="scientific">Limimonas halophila</name>
    <dbReference type="NCBI Taxonomy" id="1082479"/>
    <lineage>
        <taxon>Bacteria</taxon>
        <taxon>Pseudomonadati</taxon>
        <taxon>Pseudomonadota</taxon>
        <taxon>Alphaproteobacteria</taxon>
        <taxon>Rhodospirillales</taxon>
        <taxon>Rhodovibrionaceae</taxon>
        <taxon>Limimonas</taxon>
    </lineage>
</organism>
<keyword evidence="4 13" id="KW-0235">DNA replication</keyword>
<dbReference type="GO" id="GO:0042026">
    <property type="term" value="P:protein refolding"/>
    <property type="evidence" value="ECO:0007669"/>
    <property type="project" value="TreeGrafter"/>
</dbReference>
<feature type="binding site" evidence="13">
    <location>
        <position position="202"/>
    </location>
    <ligand>
        <name>Zn(2+)</name>
        <dbReference type="ChEBI" id="CHEBI:29105"/>
        <label>1</label>
    </ligand>
</feature>
<feature type="zinc finger region" description="CR-type" evidence="14">
    <location>
        <begin position="136"/>
        <end position="214"/>
    </location>
</feature>
<keyword evidence="8 13" id="KW-0862">Zinc</keyword>
<feature type="binding site" evidence="13">
    <location>
        <position position="169"/>
    </location>
    <ligand>
        <name>Zn(2+)</name>
        <dbReference type="ChEBI" id="CHEBI:29105"/>
        <label>2</label>
    </ligand>
</feature>
<dbReference type="InterPro" id="IPR002939">
    <property type="entry name" value="DnaJ_C"/>
</dbReference>
<feature type="binding site" evidence="13">
    <location>
        <position position="191"/>
    </location>
    <ligand>
        <name>Zn(2+)</name>
        <dbReference type="ChEBI" id="CHEBI:29105"/>
        <label>2</label>
    </ligand>
</feature>
<dbReference type="InterPro" id="IPR012724">
    <property type="entry name" value="DnaJ"/>
</dbReference>
<sequence length="379" mass="41487">MAEKQDYYEMLGVSKGASKDEIKKAYRKLAMKYHPDRNPDDAEAEQKFKEIGEAYEVLGDDDKRAAYDRMGHAAFEQGGGMGGGFGGAGMGGMGGFGDIFEEMFGDMMGGRRGRQRGRGADLRYDMEISLEDAFWGKDTEIRVPAATTCETCEGSGAEPGSKPTTCGTCQGDGRVRAQQGFFTIERTCPACGGQGQVIDRPCKTCQGAGRRQEERTLQVSIPAGVEDGTRIRLAGEGEAGMRGAPSGDLYIFLGIEPHRIFERDGANIYCRVPIKMTTAALGGQIEVPAIDGSRARISVPEGTQPGQQFRLKGKGMPILRTERRGDMYVEVDVEVPRNLSKNQKELLRQFDEESTGEKTSPNSEGFFSKIKEFWEDLTE</sequence>
<evidence type="ECO:0000256" key="11">
    <source>
        <dbReference type="ARBA" id="ARBA00061004"/>
    </source>
</evidence>
<comment type="subcellular location">
    <subcellularLocation>
        <location evidence="1 13">Cytoplasm</location>
    </subcellularLocation>
</comment>
<dbReference type="FunFam" id="2.10.230.10:FF:000002">
    <property type="entry name" value="Molecular chaperone DnaJ"/>
    <property type="match status" value="1"/>
</dbReference>
<dbReference type="InterPro" id="IPR001305">
    <property type="entry name" value="HSP_DnaJ_Cys-rich_dom"/>
</dbReference>
<dbReference type="Proteomes" id="UP000199415">
    <property type="component" value="Unassembled WGS sequence"/>
</dbReference>
<dbReference type="InterPro" id="IPR036869">
    <property type="entry name" value="J_dom_sf"/>
</dbReference>
<dbReference type="GO" id="GO:0005524">
    <property type="term" value="F:ATP binding"/>
    <property type="evidence" value="ECO:0007669"/>
    <property type="project" value="InterPro"/>
</dbReference>
<keyword evidence="6 13" id="KW-0677">Repeat</keyword>
<keyword evidence="5 13" id="KW-0479">Metal-binding</keyword>
<feature type="binding site" evidence="13">
    <location>
        <position position="188"/>
    </location>
    <ligand>
        <name>Zn(2+)</name>
        <dbReference type="ChEBI" id="CHEBI:29105"/>
        <label>2</label>
    </ligand>
</feature>
<evidence type="ECO:0000313" key="17">
    <source>
        <dbReference type="EMBL" id="SDG22373.1"/>
    </source>
</evidence>
<feature type="binding site" evidence="13">
    <location>
        <position position="152"/>
    </location>
    <ligand>
        <name>Zn(2+)</name>
        <dbReference type="ChEBI" id="CHEBI:29105"/>
        <label>1</label>
    </ligand>
</feature>
<feature type="binding site" evidence="13">
    <location>
        <position position="149"/>
    </location>
    <ligand>
        <name>Zn(2+)</name>
        <dbReference type="ChEBI" id="CHEBI:29105"/>
        <label>1</label>
    </ligand>
</feature>
<dbReference type="SUPFAM" id="SSF49493">
    <property type="entry name" value="HSP40/DnaJ peptide-binding domain"/>
    <property type="match status" value="2"/>
</dbReference>
<comment type="domain">
    <text evidence="13">The J domain is necessary and sufficient to stimulate DnaK ATPase activity. Zinc center 1 plays an important role in the autonomous, DnaK-independent chaperone activity of DnaJ. Zinc center 2 is essential for interaction with DnaK and for DnaJ activity.</text>
</comment>
<dbReference type="PANTHER" id="PTHR43096:SF48">
    <property type="entry name" value="CHAPERONE PROTEIN DNAJ"/>
    <property type="match status" value="1"/>
</dbReference>
<evidence type="ECO:0000256" key="9">
    <source>
        <dbReference type="ARBA" id="ARBA00023016"/>
    </source>
</evidence>
<dbReference type="Pfam" id="PF01556">
    <property type="entry name" value="DnaJ_C"/>
    <property type="match status" value="1"/>
</dbReference>
<evidence type="ECO:0000256" key="5">
    <source>
        <dbReference type="ARBA" id="ARBA00022723"/>
    </source>
</evidence>
<accession>A0A1G7SHA0</accession>
<dbReference type="GO" id="GO:0009408">
    <property type="term" value="P:response to heat"/>
    <property type="evidence" value="ECO:0007669"/>
    <property type="project" value="InterPro"/>
</dbReference>
<evidence type="ECO:0000256" key="6">
    <source>
        <dbReference type="ARBA" id="ARBA00022737"/>
    </source>
</evidence>
<dbReference type="NCBIfam" id="NF008035">
    <property type="entry name" value="PRK10767.1"/>
    <property type="match status" value="1"/>
</dbReference>
<feature type="binding site" evidence="13">
    <location>
        <position position="166"/>
    </location>
    <ligand>
        <name>Zn(2+)</name>
        <dbReference type="ChEBI" id="CHEBI:29105"/>
        <label>2</label>
    </ligand>
</feature>
<evidence type="ECO:0000313" key="18">
    <source>
        <dbReference type="Proteomes" id="UP000199415"/>
    </source>
</evidence>
<dbReference type="CDD" id="cd10719">
    <property type="entry name" value="DnaJ_zf"/>
    <property type="match status" value="1"/>
</dbReference>
<evidence type="ECO:0000256" key="14">
    <source>
        <dbReference type="PROSITE-ProRule" id="PRU00546"/>
    </source>
</evidence>